<evidence type="ECO:0000313" key="2">
    <source>
        <dbReference type="Proteomes" id="UP000433050"/>
    </source>
</evidence>
<dbReference type="AlphaFoldDB" id="A0A5S9NB38"/>
<accession>A0A5S9NB38</accession>
<organism evidence="1 2">
    <name type="scientific">Starkeya nomas</name>
    <dbReference type="NCBI Taxonomy" id="2666134"/>
    <lineage>
        <taxon>Bacteria</taxon>
        <taxon>Pseudomonadati</taxon>
        <taxon>Pseudomonadota</taxon>
        <taxon>Alphaproteobacteria</taxon>
        <taxon>Hyphomicrobiales</taxon>
        <taxon>Xanthobacteraceae</taxon>
        <taxon>Starkeya</taxon>
    </lineage>
</organism>
<evidence type="ECO:0000313" key="1">
    <source>
        <dbReference type="EMBL" id="CAA0087001.1"/>
    </source>
</evidence>
<dbReference type="Proteomes" id="UP000433050">
    <property type="component" value="Unassembled WGS sequence"/>
</dbReference>
<gene>
    <name evidence="1" type="ORF">STARVERO_00355</name>
</gene>
<dbReference type="EMBL" id="CACSAS010000001">
    <property type="protein sequence ID" value="CAA0087001.1"/>
    <property type="molecule type" value="Genomic_DNA"/>
</dbReference>
<name>A0A5S9NB38_9HYPH</name>
<protein>
    <submittedName>
        <fullName evidence="1">Uncharacterized protein</fullName>
    </submittedName>
</protein>
<sequence>MSDERSAIDPATVQRALNIARLATSNRRSLTTLSVHDAINLARVALALATVAEHAATLLQVLEEDACIGNDAEGAAHDEKLLSAQQGLASVLLVLGFVHIMETHDGQEG</sequence>
<dbReference type="RefSeq" id="WP_159597701.1">
    <property type="nucleotide sequence ID" value="NZ_CACSAS010000001.1"/>
</dbReference>
<proteinExistence type="predicted"/>
<keyword evidence="2" id="KW-1185">Reference proteome</keyword>
<reference evidence="1 2" key="1">
    <citation type="submission" date="2019-12" db="EMBL/GenBank/DDBJ databases">
        <authorList>
            <person name="Reyes-Prieto M."/>
        </authorList>
    </citation>
    <scope>NUCLEOTIDE SEQUENCE [LARGE SCALE GENOMIC DNA]</scope>
    <source>
        <strain evidence="1">HF14-78462</strain>
    </source>
</reference>